<protein>
    <recommendedName>
        <fullName evidence="4">Reverse transcriptase Ty1/copia-type domain-containing protein</fullName>
    </recommendedName>
</protein>
<keyword evidence="3" id="KW-1185">Reference proteome</keyword>
<evidence type="ECO:0000256" key="1">
    <source>
        <dbReference type="SAM" id="Phobius"/>
    </source>
</evidence>
<keyword evidence="1" id="KW-0812">Transmembrane</keyword>
<accession>A0A3Q7EB62</accession>
<organism evidence="2">
    <name type="scientific">Solanum lycopersicum</name>
    <name type="common">Tomato</name>
    <name type="synonym">Lycopersicon esculentum</name>
    <dbReference type="NCBI Taxonomy" id="4081"/>
    <lineage>
        <taxon>Eukaryota</taxon>
        <taxon>Viridiplantae</taxon>
        <taxon>Streptophyta</taxon>
        <taxon>Embryophyta</taxon>
        <taxon>Tracheophyta</taxon>
        <taxon>Spermatophyta</taxon>
        <taxon>Magnoliopsida</taxon>
        <taxon>eudicotyledons</taxon>
        <taxon>Gunneridae</taxon>
        <taxon>Pentapetalae</taxon>
        <taxon>asterids</taxon>
        <taxon>lamiids</taxon>
        <taxon>Solanales</taxon>
        <taxon>Solanaceae</taxon>
        <taxon>Solanoideae</taxon>
        <taxon>Solaneae</taxon>
        <taxon>Solanum</taxon>
        <taxon>Solanum subgen. Lycopersicon</taxon>
    </lineage>
</organism>
<evidence type="ECO:0000313" key="2">
    <source>
        <dbReference type="EnsemblPlants" id="Solyc01g014532.1.1"/>
    </source>
</evidence>
<proteinExistence type="predicted"/>
<sequence>MRDLGLVNYFLGIFVSTCKGGYFLNQSKYIHDLLNHCF</sequence>
<keyword evidence="1" id="KW-1133">Transmembrane helix</keyword>
<name>A0A3Q7EB62_SOLLC</name>
<dbReference type="EnsemblPlants" id="Solyc01g014532.1.1">
    <property type="protein sequence ID" value="Solyc01g014532.1.1"/>
    <property type="gene ID" value="Solyc01g014532.1"/>
</dbReference>
<keyword evidence="1" id="KW-0472">Membrane</keyword>
<reference evidence="2" key="1">
    <citation type="journal article" date="2012" name="Nature">
        <title>The tomato genome sequence provides insights into fleshy fruit evolution.</title>
        <authorList>
            <consortium name="Tomato Genome Consortium"/>
        </authorList>
    </citation>
    <scope>NUCLEOTIDE SEQUENCE [LARGE SCALE GENOMIC DNA]</scope>
    <source>
        <strain evidence="2">cv. Heinz 1706</strain>
    </source>
</reference>
<evidence type="ECO:0000313" key="3">
    <source>
        <dbReference type="Proteomes" id="UP000004994"/>
    </source>
</evidence>
<reference evidence="2" key="2">
    <citation type="submission" date="2019-01" db="UniProtKB">
        <authorList>
            <consortium name="EnsemblPlants"/>
        </authorList>
    </citation>
    <scope>IDENTIFICATION</scope>
    <source>
        <strain evidence="2">cv. Heinz 1706</strain>
    </source>
</reference>
<dbReference type="InParanoid" id="A0A3Q7EB62"/>
<evidence type="ECO:0008006" key="4">
    <source>
        <dbReference type="Google" id="ProtNLM"/>
    </source>
</evidence>
<feature type="transmembrane region" description="Helical" evidence="1">
    <location>
        <begin position="6"/>
        <end position="24"/>
    </location>
</feature>
<dbReference type="Proteomes" id="UP000004994">
    <property type="component" value="Chromosome 1"/>
</dbReference>
<dbReference type="Gramene" id="Solyc01g014532.1.1">
    <property type="protein sequence ID" value="Solyc01g014532.1.1"/>
    <property type="gene ID" value="Solyc01g014532.1"/>
</dbReference>
<dbReference type="AlphaFoldDB" id="A0A3Q7EB62"/>